<feature type="compositionally biased region" description="Basic and acidic residues" evidence="1">
    <location>
        <begin position="124"/>
        <end position="136"/>
    </location>
</feature>
<keyword evidence="2" id="KW-1133">Transmembrane helix</keyword>
<comment type="caution">
    <text evidence="3">The sequence shown here is derived from an EMBL/GenBank/DDBJ whole genome shotgun (WGS) entry which is preliminary data.</text>
</comment>
<dbReference type="AlphaFoldDB" id="A0A417YG50"/>
<dbReference type="RefSeq" id="WP_095306963.1">
    <property type="nucleotide sequence ID" value="NZ_JAMAWL010000001.1"/>
</dbReference>
<evidence type="ECO:0000256" key="2">
    <source>
        <dbReference type="SAM" id="Phobius"/>
    </source>
</evidence>
<name>A0A417YG50_9BACI</name>
<feature type="transmembrane region" description="Helical" evidence="2">
    <location>
        <begin position="20"/>
        <end position="40"/>
    </location>
</feature>
<feature type="region of interest" description="Disordered" evidence="1">
    <location>
        <begin position="112"/>
        <end position="139"/>
    </location>
</feature>
<dbReference type="InterPro" id="IPR014195">
    <property type="entry name" value="Spore_III_AG"/>
</dbReference>
<evidence type="ECO:0000313" key="4">
    <source>
        <dbReference type="Proteomes" id="UP000285456"/>
    </source>
</evidence>
<organism evidence="3 4">
    <name type="scientific">Oceanobacillus profundus</name>
    <dbReference type="NCBI Taxonomy" id="372463"/>
    <lineage>
        <taxon>Bacteria</taxon>
        <taxon>Bacillati</taxon>
        <taxon>Bacillota</taxon>
        <taxon>Bacilli</taxon>
        <taxon>Bacillales</taxon>
        <taxon>Bacillaceae</taxon>
        <taxon>Oceanobacillus</taxon>
    </lineage>
</organism>
<keyword evidence="2" id="KW-0812">Transmembrane</keyword>
<sequence>MKNFFRPKKTEGGKPPSKKIGYLIILGLTGVFLIIVSNIFSSEDEPELNLQPQGETQNIAKADDGAEMSSSDISHVEESLGQELAGMLNKIQSVTEAEVMVNLNATSEQVYEKNTTKGQQITDESDRNGGTRKIEDNTEDSQVVTIRKGDQEMPLLVQTKQPEVRGVFVVAKGADQPSVKNQIVEAVSRVLDVPTHKISVMPKN</sequence>
<keyword evidence="2" id="KW-0472">Membrane</keyword>
<keyword evidence="4" id="KW-1185">Reference proteome</keyword>
<evidence type="ECO:0000256" key="1">
    <source>
        <dbReference type="SAM" id="MobiDB-lite"/>
    </source>
</evidence>
<dbReference type="NCBIfam" id="TIGR02830">
    <property type="entry name" value="spore_III_AG"/>
    <property type="match status" value="1"/>
</dbReference>
<protein>
    <submittedName>
        <fullName evidence="3">Stage III sporulation protein AG</fullName>
    </submittedName>
</protein>
<dbReference type="EMBL" id="QWEH01000008">
    <property type="protein sequence ID" value="RHW31686.1"/>
    <property type="molecule type" value="Genomic_DNA"/>
</dbReference>
<gene>
    <name evidence="3" type="primary">spoIIIAG</name>
    <name evidence="3" type="ORF">D1B32_13270</name>
</gene>
<proteinExistence type="predicted"/>
<reference evidence="3 4" key="1">
    <citation type="journal article" date="2007" name="Int. J. Syst. Evol. Microbiol.">
        <title>Oceanobacillus profundus sp. nov., isolated from a deep-sea sediment core.</title>
        <authorList>
            <person name="Kim Y.G."/>
            <person name="Choi D.H."/>
            <person name="Hyun S."/>
            <person name="Cho B.C."/>
        </authorList>
    </citation>
    <scope>NUCLEOTIDE SEQUENCE [LARGE SCALE GENOMIC DNA]</scope>
    <source>
        <strain evidence="3 4">DSM 18246</strain>
    </source>
</reference>
<dbReference type="OrthoDB" id="2381602at2"/>
<accession>A0A417YG50</accession>
<evidence type="ECO:0000313" key="3">
    <source>
        <dbReference type="EMBL" id="RHW31686.1"/>
    </source>
</evidence>
<dbReference type="Proteomes" id="UP000285456">
    <property type="component" value="Unassembled WGS sequence"/>
</dbReference>